<dbReference type="Proteomes" id="UP000597762">
    <property type="component" value="Unassembled WGS sequence"/>
</dbReference>
<evidence type="ECO:0000313" key="2">
    <source>
        <dbReference type="EMBL" id="CAE1310312.1"/>
    </source>
</evidence>
<reference evidence="2" key="1">
    <citation type="submission" date="2021-01" db="EMBL/GenBank/DDBJ databases">
        <authorList>
            <person name="Li R."/>
            <person name="Bekaert M."/>
        </authorList>
    </citation>
    <scope>NUCLEOTIDE SEQUENCE</scope>
    <source>
        <strain evidence="2">Farmed</strain>
    </source>
</reference>
<feature type="transmembrane region" description="Helical" evidence="1">
    <location>
        <begin position="99"/>
        <end position="120"/>
    </location>
</feature>
<keyword evidence="3" id="KW-1185">Reference proteome</keyword>
<keyword evidence="1" id="KW-0472">Membrane</keyword>
<comment type="caution">
    <text evidence="2">The sequence shown here is derived from an EMBL/GenBank/DDBJ whole genome shotgun (WGS) entry which is preliminary data.</text>
</comment>
<name>A0A812DWQ9_ACAPH</name>
<feature type="transmembrane region" description="Helical" evidence="1">
    <location>
        <begin position="170"/>
        <end position="192"/>
    </location>
</feature>
<gene>
    <name evidence="2" type="ORF">SPHA_61933</name>
</gene>
<feature type="transmembrane region" description="Helical" evidence="1">
    <location>
        <begin position="21"/>
        <end position="41"/>
    </location>
</feature>
<feature type="transmembrane region" description="Helical" evidence="1">
    <location>
        <begin position="47"/>
        <end position="67"/>
    </location>
</feature>
<proteinExistence type="predicted"/>
<evidence type="ECO:0000256" key="1">
    <source>
        <dbReference type="SAM" id="Phobius"/>
    </source>
</evidence>
<organism evidence="2 3">
    <name type="scientific">Acanthosepion pharaonis</name>
    <name type="common">Pharaoh cuttlefish</name>
    <name type="synonym">Sepia pharaonis</name>
    <dbReference type="NCBI Taxonomy" id="158019"/>
    <lineage>
        <taxon>Eukaryota</taxon>
        <taxon>Metazoa</taxon>
        <taxon>Spiralia</taxon>
        <taxon>Lophotrochozoa</taxon>
        <taxon>Mollusca</taxon>
        <taxon>Cephalopoda</taxon>
        <taxon>Coleoidea</taxon>
        <taxon>Decapodiformes</taxon>
        <taxon>Sepiida</taxon>
        <taxon>Sepiina</taxon>
        <taxon>Sepiidae</taxon>
        <taxon>Acanthosepion</taxon>
    </lineage>
</organism>
<keyword evidence="1" id="KW-1133">Transmembrane helix</keyword>
<feature type="transmembrane region" description="Helical" evidence="1">
    <location>
        <begin position="224"/>
        <end position="246"/>
    </location>
</feature>
<sequence>MLKLLFSFSRPFSVNNVEANCLFLVFLGFIFDFFFSSFFSFDHSFFFLYYFCSFFCPFISLDFFFYFHSISLISCTFSPSKKPSFCNVFELLHSVLTRLFPLSFFLSFFFPPLFFFFIFILDVTLPNQYFHLHTFSLLSLTHPLSFLLTLVFFLTLAFCMSLFIDFSLSISLLFLLSLSVHFLFSFLIQILFPTLFHFTFFFLSFYISLFLSPSFLINLFSFPFPYFIICIRLFSIKTFFFFKFVLFTL</sequence>
<protein>
    <submittedName>
        <fullName evidence="2">Uncharacterized protein</fullName>
    </submittedName>
</protein>
<feature type="transmembrane region" description="Helical" evidence="1">
    <location>
        <begin position="198"/>
        <end position="217"/>
    </location>
</feature>
<accession>A0A812DWQ9</accession>
<dbReference type="EMBL" id="CAHIKZ030004391">
    <property type="protein sequence ID" value="CAE1310312.1"/>
    <property type="molecule type" value="Genomic_DNA"/>
</dbReference>
<feature type="transmembrane region" description="Helical" evidence="1">
    <location>
        <begin position="140"/>
        <end position="163"/>
    </location>
</feature>
<keyword evidence="1" id="KW-0812">Transmembrane</keyword>
<evidence type="ECO:0000313" key="3">
    <source>
        <dbReference type="Proteomes" id="UP000597762"/>
    </source>
</evidence>
<dbReference type="AlphaFoldDB" id="A0A812DWQ9"/>